<sequence>MAIFHLSMKVVSRAGGRSATGAAAYRAGECIVDERTDTVHDYTRKRGIEDAILVAPGDARTDRSAFWNSVEKHHKRGDAVVAREVEVALPSELTPEQRKALALEFVRELVDRYGVVADLALHAPSRHGDERNHHAHILLSACSVGADGTLGKKVAELDPIHCSKHGLPNLADRERPRWQALANAALEKAGQVERIDHRTLEAQGINREPTTHLGPSVSALVRRGGSSFVWQRIQDEAQERLAEAKAQGEAERQLKAIDLGLLDLSNDLAAALAERDRLNAIKAAAAGGVAAFRQRYEAHKAQEEESAHEIESAIDVWFRARQEKKARDAGRSPTTNIPNIEVNHGSQRIPGREAVWPDGRGGRTAEGDSPRPERAPGRDNSPSR</sequence>
<dbReference type="NCBIfam" id="NF041496">
    <property type="entry name" value="MobQ"/>
    <property type="match status" value="1"/>
</dbReference>
<proteinExistence type="inferred from homology"/>
<name>A0A4Y9S6R3_9BURK</name>
<protein>
    <submittedName>
        <fullName evidence="5">Conjugal transfer protein TraA</fullName>
    </submittedName>
</protein>
<evidence type="ECO:0000313" key="5">
    <source>
        <dbReference type="EMBL" id="TFW15435.1"/>
    </source>
</evidence>
<dbReference type="Pfam" id="PF03389">
    <property type="entry name" value="MobA_MobL"/>
    <property type="match status" value="1"/>
</dbReference>
<accession>A0A4Y9S6R3</accession>
<dbReference type="Gene3D" id="3.30.930.30">
    <property type="match status" value="1"/>
</dbReference>
<dbReference type="EMBL" id="SPVF01000233">
    <property type="protein sequence ID" value="TFW15435.1"/>
    <property type="molecule type" value="Genomic_DNA"/>
</dbReference>
<dbReference type="OrthoDB" id="1634048at2"/>
<evidence type="ECO:0000259" key="4">
    <source>
        <dbReference type="Pfam" id="PF03389"/>
    </source>
</evidence>
<keyword evidence="2" id="KW-0184">Conjugation</keyword>
<evidence type="ECO:0000256" key="1">
    <source>
        <dbReference type="ARBA" id="ARBA00010873"/>
    </source>
</evidence>
<evidence type="ECO:0000256" key="2">
    <source>
        <dbReference type="ARBA" id="ARBA00022971"/>
    </source>
</evidence>
<comment type="caution">
    <text evidence="5">The sequence shown here is derived from an EMBL/GenBank/DDBJ whole genome shotgun (WGS) entry which is preliminary data.</text>
</comment>
<dbReference type="Proteomes" id="UP000298438">
    <property type="component" value="Unassembled WGS sequence"/>
</dbReference>
<organism evidence="5 6">
    <name type="scientific">Zemynaea arenosa</name>
    <dbReference type="NCBI Taxonomy" id="2561931"/>
    <lineage>
        <taxon>Bacteria</taxon>
        <taxon>Pseudomonadati</taxon>
        <taxon>Pseudomonadota</taxon>
        <taxon>Betaproteobacteria</taxon>
        <taxon>Burkholderiales</taxon>
        <taxon>Oxalobacteraceae</taxon>
        <taxon>Telluria group</taxon>
        <taxon>Zemynaea</taxon>
    </lineage>
</organism>
<feature type="domain" description="MobA/MobL protein" evidence="4">
    <location>
        <begin position="17"/>
        <end position="223"/>
    </location>
</feature>
<feature type="region of interest" description="Disordered" evidence="3">
    <location>
        <begin position="325"/>
        <end position="384"/>
    </location>
</feature>
<gene>
    <name evidence="5" type="ORF">E4L96_18245</name>
</gene>
<evidence type="ECO:0000313" key="6">
    <source>
        <dbReference type="Proteomes" id="UP000298438"/>
    </source>
</evidence>
<comment type="similarity">
    <text evidence="1">Belongs to the MobA/MobL family.</text>
</comment>
<dbReference type="InterPro" id="IPR005053">
    <property type="entry name" value="MobA_MobL"/>
</dbReference>
<dbReference type="RefSeq" id="WP_135208641.1">
    <property type="nucleotide sequence ID" value="NZ_SPVF01000233.1"/>
</dbReference>
<feature type="compositionally biased region" description="Basic and acidic residues" evidence="3">
    <location>
        <begin position="360"/>
        <end position="377"/>
    </location>
</feature>
<keyword evidence="6" id="KW-1185">Reference proteome</keyword>
<dbReference type="AlphaFoldDB" id="A0A4Y9S6R3"/>
<reference evidence="5 6" key="1">
    <citation type="submission" date="2019-03" db="EMBL/GenBank/DDBJ databases">
        <title>Draft Genome Sequence of Massilia arenosa sp. nov., a Novel Massilia Species Isolated from a Sandy-loam Maize Soil.</title>
        <authorList>
            <person name="Raths R."/>
            <person name="Peta V."/>
            <person name="Bucking H."/>
        </authorList>
    </citation>
    <scope>NUCLEOTIDE SEQUENCE [LARGE SCALE GENOMIC DNA]</scope>
    <source>
        <strain evidence="5 6">MC02</strain>
    </source>
</reference>
<evidence type="ECO:0000256" key="3">
    <source>
        <dbReference type="SAM" id="MobiDB-lite"/>
    </source>
</evidence>